<name>A0A8A4TT04_SULCO</name>
<proteinExistence type="predicted"/>
<gene>
    <name evidence="1" type="ORF">J3U87_06875</name>
</gene>
<dbReference type="EMBL" id="CP071793">
    <property type="protein sequence ID" value="QTD52182.1"/>
    <property type="molecule type" value="Genomic_DNA"/>
</dbReference>
<evidence type="ECO:0000313" key="1">
    <source>
        <dbReference type="EMBL" id="QTD52182.1"/>
    </source>
</evidence>
<dbReference type="AlphaFoldDB" id="A0A8A4TT04"/>
<dbReference type="RefSeq" id="WP_237382291.1">
    <property type="nucleotide sequence ID" value="NZ_CP071793.1"/>
</dbReference>
<dbReference type="Proteomes" id="UP000663929">
    <property type="component" value="Chromosome"/>
</dbReference>
<reference evidence="1" key="1">
    <citation type="submission" date="2021-03" db="EMBL/GenBank/DDBJ databases">
        <title>Acanthopleuribacteraceae sp. M133.</title>
        <authorList>
            <person name="Wang G."/>
        </authorList>
    </citation>
    <scope>NUCLEOTIDE SEQUENCE</scope>
    <source>
        <strain evidence="1">M133</strain>
    </source>
</reference>
<protein>
    <submittedName>
        <fullName evidence="1">Uncharacterized protein</fullName>
    </submittedName>
</protein>
<accession>A0A8A4TT04</accession>
<keyword evidence="2" id="KW-1185">Reference proteome</keyword>
<dbReference type="KEGG" id="scor:J3U87_06875"/>
<sequence length="180" mass="21019">MLVIIAIMVFVRSRAVRDPEQIAERLHGLIRVEMPASFQPYSHTRVFGVESLSFWDMEHVREDGRTTNLFALYRENDWRELTLAELEAEIESDMEKRLARNEFHTRSTAVVELDIEGRIHRVFRFMGVAQVEQDRFEATSCFMILDTPEGLVRVQTLGLNREFDLEKQLALLATIRPLKP</sequence>
<evidence type="ECO:0000313" key="2">
    <source>
        <dbReference type="Proteomes" id="UP000663929"/>
    </source>
</evidence>
<organism evidence="1 2">
    <name type="scientific">Sulfidibacter corallicola</name>
    <dbReference type="NCBI Taxonomy" id="2818388"/>
    <lineage>
        <taxon>Bacteria</taxon>
        <taxon>Pseudomonadati</taxon>
        <taxon>Acidobacteriota</taxon>
        <taxon>Holophagae</taxon>
        <taxon>Acanthopleuribacterales</taxon>
        <taxon>Acanthopleuribacteraceae</taxon>
        <taxon>Sulfidibacter</taxon>
    </lineage>
</organism>